<dbReference type="EC" id="3.6.4.-" evidence="13"/>
<dbReference type="Gene3D" id="3.30.2060.10">
    <property type="entry name" value="Penicillin-binding protein 1b domain"/>
    <property type="match status" value="1"/>
</dbReference>
<dbReference type="Pfam" id="PF00270">
    <property type="entry name" value="DEAD"/>
    <property type="match status" value="1"/>
</dbReference>
<comment type="caution">
    <text evidence="16">The sequence shown here is derived from an EMBL/GenBank/DDBJ whole genome shotgun (WGS) entry which is preliminary data.</text>
</comment>
<dbReference type="InterPro" id="IPR005118">
    <property type="entry name" value="TRCF_C"/>
</dbReference>
<dbReference type="InterPro" id="IPR027417">
    <property type="entry name" value="P-loop_NTPase"/>
</dbReference>
<dbReference type="Gene3D" id="2.40.10.170">
    <property type="match status" value="1"/>
</dbReference>
<keyword evidence="5 13" id="KW-0378">Hydrolase</keyword>
<evidence type="ECO:0000313" key="17">
    <source>
        <dbReference type="Proteomes" id="UP000547973"/>
    </source>
</evidence>
<dbReference type="SUPFAM" id="SSF141259">
    <property type="entry name" value="CarD-like"/>
    <property type="match status" value="1"/>
</dbReference>
<dbReference type="InterPro" id="IPR047112">
    <property type="entry name" value="RecG/Mfd"/>
</dbReference>
<evidence type="ECO:0000256" key="7">
    <source>
        <dbReference type="ARBA" id="ARBA00022840"/>
    </source>
</evidence>
<evidence type="ECO:0000256" key="13">
    <source>
        <dbReference type="HAMAP-Rule" id="MF_00969"/>
    </source>
</evidence>
<dbReference type="InterPro" id="IPR014001">
    <property type="entry name" value="Helicase_ATP-bd"/>
</dbReference>
<organism evidence="16 17">
    <name type="scientific">Demequina lutea</name>
    <dbReference type="NCBI Taxonomy" id="431489"/>
    <lineage>
        <taxon>Bacteria</taxon>
        <taxon>Bacillati</taxon>
        <taxon>Actinomycetota</taxon>
        <taxon>Actinomycetes</taxon>
        <taxon>Micrococcales</taxon>
        <taxon>Demequinaceae</taxon>
        <taxon>Demequina</taxon>
    </lineage>
</organism>
<keyword evidence="17" id="KW-1185">Reference proteome</keyword>
<dbReference type="RefSeq" id="WP_238579361.1">
    <property type="nucleotide sequence ID" value="NZ_BBRC01000002.1"/>
</dbReference>
<dbReference type="InterPro" id="IPR004576">
    <property type="entry name" value="Mfd"/>
</dbReference>
<evidence type="ECO:0000256" key="3">
    <source>
        <dbReference type="ARBA" id="ARBA00022741"/>
    </source>
</evidence>
<evidence type="ECO:0000256" key="2">
    <source>
        <dbReference type="ARBA" id="ARBA00022490"/>
    </source>
</evidence>
<proteinExistence type="inferred from homology"/>
<evidence type="ECO:0000256" key="8">
    <source>
        <dbReference type="ARBA" id="ARBA00023125"/>
    </source>
</evidence>
<dbReference type="CDD" id="cd18810">
    <property type="entry name" value="SF2_C_TRCF"/>
    <property type="match status" value="1"/>
</dbReference>
<dbReference type="Gene3D" id="3.90.1150.50">
    <property type="entry name" value="Transcription-repair-coupling factor, D7 domain"/>
    <property type="match status" value="1"/>
</dbReference>
<evidence type="ECO:0000313" key="16">
    <source>
        <dbReference type="EMBL" id="NYI42316.1"/>
    </source>
</evidence>
<dbReference type="InterPro" id="IPR003711">
    <property type="entry name" value="CarD-like/TRCF_RID"/>
</dbReference>
<sequence>MSRPLASLLGHVRTTIPADAAHLIAPSAAAAPVLAARAGDSLTLVLTATGNDAEALESALNAYLDPAEIAVFPSWETLPHERLSPRSDTVARRLATLRRVTHPAEAARETGLAAPRIVIAPLRAALQPLAPGLADLEPVRVERGDQRDLEDLTRLLAAAAYTRVDMVERRGEFAVRGGIVDVFAPTDAHPTRIEFFGDEVESLRLFSVADQRSLADVDRLWAPPCRELLLTDDVRSRASSMMAVFPAAADLLARVAAGNAVEGMESLLPVLVDRLASLVELMPRGTTVVALEPQRLERRAEDLQHTAQEFLAAAWVGATAGADAPVDLGAVAEAAADSPLARGGFLTLPELKEAIDVAGLNWETIGPFGAEDAQAAGIGEIESFKGRPGAALDHARVSTSLGWRVIIAAAGAGSAQRIAEQCRDAGVPCRVVDALDAEGERGVVDVVPGVTGVGFSLEEERILVLHETDLTGRAASTAGPKVKVPSRRRNVVDPLQLSPGDHVVHESHGVGRFVELMKRTVRGVEREYLVIEYAPSKRGGPADKLSVPTDQLDLVTKYVGGEAPAVNKMGGADWTKTKGRARKAVKEIAAELIRLYSARMATKGREFGQDTPWQRELEEAFAYVETPDQLTTIDEVKADMEKPVPMDRLVCGDVGFGKTEIAVRAAFKAIQDGTQVAILCPTTLLVKQHVDTFTERFAPFPVKVAALSRFQTDKEAKEVIEGLSEGTVDLVIGTHRLITGSVRFKKLGLVIIDEEQRFGVEHKETLKAMRTDVDVLAMSATPIPRTLELAVTGIREMSTLATPPEERHPILTYVGPHEDAQVAAAVRRELMRDGQVFYIHNSVKTINRAAMKISELVPEARVAVAHGQMGEKELERVIVDYYDKRYDVLVCTTIVETGLDIPNANTLVVERADTFGLSQLHQLRGRVGRARERAYAYFLYPPDKTLTETAHDRLQTIAANTDLGSGMAVALKDLEIRGAGNLLGGEQSGHIEGVGFDLYIRMVGEAVAGFRGEPEGHPPITIDLPIDAHIPTDYIEHERLRLEAYRKIADADTEEEFARIEDELSDRYGPFPEQVGNLFSVARLRLDLRAAGVTEVVSQGKYVRLAPVALPDSAAMRVARLYPGTLIKPAVRQILVTAPTTARIGGQPIEGLALLDWVREVLKVASLAPVV</sequence>
<evidence type="ECO:0000256" key="4">
    <source>
        <dbReference type="ARBA" id="ARBA00022763"/>
    </source>
</evidence>
<comment type="similarity">
    <text evidence="11 13">In the C-terminal section; belongs to the helicase family. RecG subfamily.</text>
</comment>
<dbReference type="SMART" id="SM00490">
    <property type="entry name" value="HELICc"/>
    <property type="match status" value="1"/>
</dbReference>
<dbReference type="AlphaFoldDB" id="A0A7Z0CI91"/>
<dbReference type="HAMAP" id="MF_00969">
    <property type="entry name" value="TRCF"/>
    <property type="match status" value="1"/>
</dbReference>
<dbReference type="GO" id="GO:0005524">
    <property type="term" value="F:ATP binding"/>
    <property type="evidence" value="ECO:0007669"/>
    <property type="project" value="UniProtKB-UniRule"/>
</dbReference>
<dbReference type="PANTHER" id="PTHR47964:SF1">
    <property type="entry name" value="ATP-DEPENDENT DNA HELICASE HOMOLOG RECG, CHLOROPLASTIC"/>
    <property type="match status" value="1"/>
</dbReference>
<dbReference type="NCBIfam" id="TIGR00580">
    <property type="entry name" value="mfd"/>
    <property type="match status" value="1"/>
</dbReference>
<dbReference type="EMBL" id="JACBZO010000001">
    <property type="protein sequence ID" value="NYI42316.1"/>
    <property type="molecule type" value="Genomic_DNA"/>
</dbReference>
<dbReference type="FunFam" id="3.40.50.300:FF:000546">
    <property type="entry name" value="Transcription-repair-coupling factor"/>
    <property type="match status" value="1"/>
</dbReference>
<keyword evidence="3 13" id="KW-0547">Nucleotide-binding</keyword>
<evidence type="ECO:0000256" key="6">
    <source>
        <dbReference type="ARBA" id="ARBA00022806"/>
    </source>
</evidence>
<protein>
    <recommendedName>
        <fullName evidence="12 13">Transcription-repair-coupling factor</fullName>
        <shortName evidence="13">TRCF</shortName>
        <ecNumber evidence="13">3.6.4.-</ecNumber>
    </recommendedName>
</protein>
<feature type="domain" description="Helicase C-terminal" evidence="15">
    <location>
        <begin position="825"/>
        <end position="975"/>
    </location>
</feature>
<evidence type="ECO:0000256" key="9">
    <source>
        <dbReference type="ARBA" id="ARBA00023204"/>
    </source>
</evidence>
<evidence type="ECO:0000259" key="15">
    <source>
        <dbReference type="PROSITE" id="PS51194"/>
    </source>
</evidence>
<dbReference type="InterPro" id="IPR041471">
    <property type="entry name" value="UvrB_inter"/>
</dbReference>
<dbReference type="InterPro" id="IPR001650">
    <property type="entry name" value="Helicase_C-like"/>
</dbReference>
<dbReference type="GO" id="GO:0003684">
    <property type="term" value="F:damaged DNA binding"/>
    <property type="evidence" value="ECO:0007669"/>
    <property type="project" value="InterPro"/>
</dbReference>
<dbReference type="GO" id="GO:0003678">
    <property type="term" value="F:DNA helicase activity"/>
    <property type="evidence" value="ECO:0007669"/>
    <property type="project" value="TreeGrafter"/>
</dbReference>
<dbReference type="GO" id="GO:0016787">
    <property type="term" value="F:hydrolase activity"/>
    <property type="evidence" value="ECO:0007669"/>
    <property type="project" value="UniProtKB-KW"/>
</dbReference>
<accession>A0A7Z0CI91</accession>
<dbReference type="SMART" id="SM00487">
    <property type="entry name" value="DEXDc"/>
    <property type="match status" value="1"/>
</dbReference>
<dbReference type="PANTHER" id="PTHR47964">
    <property type="entry name" value="ATP-DEPENDENT DNA HELICASE HOMOLOG RECG, CHLOROPLASTIC"/>
    <property type="match status" value="1"/>
</dbReference>
<evidence type="ECO:0000256" key="1">
    <source>
        <dbReference type="ARBA" id="ARBA00004496"/>
    </source>
</evidence>
<evidence type="ECO:0000256" key="5">
    <source>
        <dbReference type="ARBA" id="ARBA00022801"/>
    </source>
</evidence>
<dbReference type="Pfam" id="PF00271">
    <property type="entry name" value="Helicase_C"/>
    <property type="match status" value="1"/>
</dbReference>
<comment type="subcellular location">
    <subcellularLocation>
        <location evidence="1 13">Cytoplasm</location>
    </subcellularLocation>
</comment>
<dbReference type="SMART" id="SM01058">
    <property type="entry name" value="CarD_TRCF"/>
    <property type="match status" value="1"/>
</dbReference>
<evidence type="ECO:0000256" key="11">
    <source>
        <dbReference type="ARBA" id="ARBA00061399"/>
    </source>
</evidence>
<evidence type="ECO:0000256" key="10">
    <source>
        <dbReference type="ARBA" id="ARBA00061104"/>
    </source>
</evidence>
<dbReference type="SMART" id="SM00982">
    <property type="entry name" value="TRCF"/>
    <property type="match status" value="1"/>
</dbReference>
<keyword evidence="7 13" id="KW-0067">ATP-binding</keyword>
<feature type="domain" description="Helicase ATP-binding" evidence="14">
    <location>
        <begin position="639"/>
        <end position="800"/>
    </location>
</feature>
<keyword evidence="2 13" id="KW-0963">Cytoplasm</keyword>
<dbReference type="PROSITE" id="PS51194">
    <property type="entry name" value="HELICASE_CTER"/>
    <property type="match status" value="1"/>
</dbReference>
<dbReference type="InterPro" id="IPR036101">
    <property type="entry name" value="CarD-like/TRCF_RID_sf"/>
</dbReference>
<dbReference type="Gene3D" id="3.40.50.11180">
    <property type="match status" value="1"/>
</dbReference>
<dbReference type="Gene3D" id="3.40.50.300">
    <property type="entry name" value="P-loop containing nucleotide triphosphate hydrolases"/>
    <property type="match status" value="2"/>
</dbReference>
<reference evidence="16 17" key="1">
    <citation type="submission" date="2020-07" db="EMBL/GenBank/DDBJ databases">
        <title>Sequencing the genomes of 1000 actinobacteria strains.</title>
        <authorList>
            <person name="Klenk H.-P."/>
        </authorList>
    </citation>
    <scope>NUCLEOTIDE SEQUENCE [LARGE SCALE GENOMIC DNA]</scope>
    <source>
        <strain evidence="16 17">DSM 19970</strain>
    </source>
</reference>
<comment type="function">
    <text evidence="13">Couples transcription and DNA repair by recognizing RNA polymerase (RNAP) stalled at DNA lesions. Mediates ATP-dependent release of RNAP and its truncated transcript from the DNA, and recruitment of nucleotide excision repair machinery to the damaged site.</text>
</comment>
<dbReference type="FunFam" id="3.40.50.300:FF:000300">
    <property type="entry name" value="Transcription-repair-coupling factor"/>
    <property type="match status" value="1"/>
</dbReference>
<dbReference type="CDD" id="cd17991">
    <property type="entry name" value="DEXHc_TRCF"/>
    <property type="match status" value="1"/>
</dbReference>
<keyword evidence="6 16" id="KW-0347">Helicase</keyword>
<dbReference type="SUPFAM" id="SSF52540">
    <property type="entry name" value="P-loop containing nucleoside triphosphate hydrolases"/>
    <property type="match status" value="4"/>
</dbReference>
<dbReference type="Pfam" id="PF03461">
    <property type="entry name" value="TRCF"/>
    <property type="match status" value="1"/>
</dbReference>
<dbReference type="GO" id="GO:0006355">
    <property type="term" value="P:regulation of DNA-templated transcription"/>
    <property type="evidence" value="ECO:0007669"/>
    <property type="project" value="UniProtKB-UniRule"/>
</dbReference>
<name>A0A7Z0CI91_9MICO</name>
<dbReference type="InterPro" id="IPR037235">
    <property type="entry name" value="TRCF-like_C_D7"/>
</dbReference>
<comment type="similarity">
    <text evidence="10 13">In the N-terminal section; belongs to the UvrB family.</text>
</comment>
<evidence type="ECO:0000259" key="14">
    <source>
        <dbReference type="PROSITE" id="PS51192"/>
    </source>
</evidence>
<dbReference type="Pfam" id="PF17757">
    <property type="entry name" value="UvrB_inter"/>
    <property type="match status" value="1"/>
</dbReference>
<dbReference type="Pfam" id="PF02559">
    <property type="entry name" value="CarD_TRCF_RID"/>
    <property type="match status" value="1"/>
</dbReference>
<gene>
    <name evidence="13" type="primary">mfd</name>
    <name evidence="16" type="ORF">BKA03_002435</name>
</gene>
<keyword evidence="9 13" id="KW-0234">DNA repair</keyword>
<dbReference type="InterPro" id="IPR011545">
    <property type="entry name" value="DEAD/DEAH_box_helicase_dom"/>
</dbReference>
<keyword evidence="8 13" id="KW-0238">DNA-binding</keyword>
<dbReference type="SUPFAM" id="SSF143517">
    <property type="entry name" value="TRCF domain-like"/>
    <property type="match status" value="1"/>
</dbReference>
<dbReference type="GO" id="GO:0000716">
    <property type="term" value="P:transcription-coupled nucleotide-excision repair, DNA damage recognition"/>
    <property type="evidence" value="ECO:0007669"/>
    <property type="project" value="UniProtKB-UniRule"/>
</dbReference>
<dbReference type="Proteomes" id="UP000547973">
    <property type="component" value="Unassembled WGS sequence"/>
</dbReference>
<evidence type="ECO:0000256" key="12">
    <source>
        <dbReference type="ARBA" id="ARBA00070128"/>
    </source>
</evidence>
<dbReference type="GO" id="GO:0005737">
    <property type="term" value="C:cytoplasm"/>
    <property type="evidence" value="ECO:0007669"/>
    <property type="project" value="UniProtKB-SubCell"/>
</dbReference>
<dbReference type="PROSITE" id="PS51192">
    <property type="entry name" value="HELICASE_ATP_BIND_1"/>
    <property type="match status" value="1"/>
</dbReference>
<keyword evidence="4 13" id="KW-0227">DNA damage</keyword>